<evidence type="ECO:0000256" key="1">
    <source>
        <dbReference type="SAM" id="Coils"/>
    </source>
</evidence>
<sequence>MNTTFHLYRLQQIDSQVDKAQKRLDEIQKILDDNTELKRAKAYHDKCQVAHHETENELQKAEGDVQDRHIKIEQSEAMLYGGSVKNPKEVQDLQNKTESLKRYLTKLQDIQLEAMLAHEENTEILQSAQSALDKLKGEIIQQNSQLAGEQSVLNKNKERLLTEREVALPAVQPDQRQLYEGLRKTKRGIAIASIKEGSCSACGAALTKSQQQTTRSNATIAYCPSCKRILYDS</sequence>
<feature type="coiled-coil region" evidence="1">
    <location>
        <begin position="10"/>
        <end position="37"/>
    </location>
</feature>
<keyword evidence="1" id="KW-0175">Coiled coil</keyword>
<evidence type="ECO:0000259" key="2">
    <source>
        <dbReference type="Pfam" id="PF24481"/>
    </source>
</evidence>
<accession>A0A8J6NMT5</accession>
<dbReference type="Gene3D" id="1.10.287.1490">
    <property type="match status" value="1"/>
</dbReference>
<feature type="domain" description="CT398-like coiled coil hairpin" evidence="2">
    <location>
        <begin position="10"/>
        <end position="186"/>
    </location>
</feature>
<dbReference type="EMBL" id="JACNJN010000092">
    <property type="protein sequence ID" value="MBC8335124.1"/>
    <property type="molecule type" value="Genomic_DNA"/>
</dbReference>
<feature type="coiled-coil region" evidence="1">
    <location>
        <begin position="90"/>
        <end position="145"/>
    </location>
</feature>
<dbReference type="InterPro" id="IPR056003">
    <property type="entry name" value="CT398_CC_hairpin"/>
</dbReference>
<protein>
    <recommendedName>
        <fullName evidence="2">CT398-like coiled coil hairpin domain-containing protein</fullName>
    </recommendedName>
</protein>
<gene>
    <name evidence="3" type="ORF">H8E29_07670</name>
</gene>
<proteinExistence type="predicted"/>
<dbReference type="Pfam" id="PF24481">
    <property type="entry name" value="CT398_CC"/>
    <property type="match status" value="1"/>
</dbReference>
<comment type="caution">
    <text evidence="3">The sequence shown here is derived from an EMBL/GenBank/DDBJ whole genome shotgun (WGS) entry which is preliminary data.</text>
</comment>
<dbReference type="AlphaFoldDB" id="A0A8J6NMT5"/>
<evidence type="ECO:0000313" key="4">
    <source>
        <dbReference type="Proteomes" id="UP000614469"/>
    </source>
</evidence>
<organism evidence="3 4">
    <name type="scientific">Candidatus Desulfolinea nitratireducens</name>
    <dbReference type="NCBI Taxonomy" id="2841698"/>
    <lineage>
        <taxon>Bacteria</taxon>
        <taxon>Bacillati</taxon>
        <taxon>Chloroflexota</taxon>
        <taxon>Anaerolineae</taxon>
        <taxon>Anaerolineales</taxon>
        <taxon>Anaerolineales incertae sedis</taxon>
        <taxon>Candidatus Desulfolinea</taxon>
    </lineage>
</organism>
<name>A0A8J6NMT5_9CHLR</name>
<dbReference type="Proteomes" id="UP000614469">
    <property type="component" value="Unassembled WGS sequence"/>
</dbReference>
<evidence type="ECO:0000313" key="3">
    <source>
        <dbReference type="EMBL" id="MBC8335124.1"/>
    </source>
</evidence>
<reference evidence="3 4" key="1">
    <citation type="submission" date="2020-08" db="EMBL/GenBank/DDBJ databases">
        <title>Bridging the membrane lipid divide: bacteria of the FCB group superphylum have the potential to synthesize archaeal ether lipids.</title>
        <authorList>
            <person name="Villanueva L."/>
            <person name="Von Meijenfeldt F.A.B."/>
            <person name="Westbye A.B."/>
            <person name="Yadav S."/>
            <person name="Hopmans E.C."/>
            <person name="Dutilh B.E."/>
            <person name="Sinninghe Damste J.S."/>
        </authorList>
    </citation>
    <scope>NUCLEOTIDE SEQUENCE [LARGE SCALE GENOMIC DNA]</scope>
    <source>
        <strain evidence="3">NIOZ-UU36</strain>
    </source>
</reference>